<dbReference type="EMBL" id="JAAKZZ010001091">
    <property type="protein sequence ID" value="NGO74032.1"/>
    <property type="molecule type" value="Genomic_DNA"/>
</dbReference>
<accession>A0A6G4XA53</accession>
<evidence type="ECO:0000313" key="1">
    <source>
        <dbReference type="EMBL" id="NGO74032.1"/>
    </source>
</evidence>
<keyword evidence="2" id="KW-1185">Reference proteome</keyword>
<name>A0A6G4XA53_9ACTN</name>
<protein>
    <submittedName>
        <fullName evidence="1">Uncharacterized protein</fullName>
    </submittedName>
</protein>
<gene>
    <name evidence="1" type="ORF">G5C65_38100</name>
</gene>
<proteinExistence type="predicted"/>
<comment type="caution">
    <text evidence="1">The sequence shown here is derived from an EMBL/GenBank/DDBJ whole genome shotgun (WGS) entry which is preliminary data.</text>
</comment>
<sequence length="65" mass="6722">MNTASVSVHAPVGGATAVSGSALQGSRHRAGGLFRAIRVFAGAAFSVAVLGDYEEHETPLVRRTR</sequence>
<dbReference type="Proteomes" id="UP000477722">
    <property type="component" value="Unassembled WGS sequence"/>
</dbReference>
<dbReference type="RefSeq" id="WP_165303655.1">
    <property type="nucleotide sequence ID" value="NZ_JAAKZZ010001091.1"/>
</dbReference>
<dbReference type="AlphaFoldDB" id="A0A6G4XA53"/>
<evidence type="ECO:0000313" key="2">
    <source>
        <dbReference type="Proteomes" id="UP000477722"/>
    </source>
</evidence>
<reference evidence="1 2" key="1">
    <citation type="submission" date="2020-02" db="EMBL/GenBank/DDBJ databases">
        <title>Whole-genome analyses of novel actinobacteria.</title>
        <authorList>
            <person name="Sahin N."/>
            <person name="Tatar D."/>
        </authorList>
    </citation>
    <scope>NUCLEOTIDE SEQUENCE [LARGE SCALE GENOMIC DNA]</scope>
    <source>
        <strain evidence="1 2">SB3404</strain>
    </source>
</reference>
<organism evidence="1 2">
    <name type="scientific">Streptomyces boncukensis</name>
    <dbReference type="NCBI Taxonomy" id="2711219"/>
    <lineage>
        <taxon>Bacteria</taxon>
        <taxon>Bacillati</taxon>
        <taxon>Actinomycetota</taxon>
        <taxon>Actinomycetes</taxon>
        <taxon>Kitasatosporales</taxon>
        <taxon>Streptomycetaceae</taxon>
        <taxon>Streptomyces</taxon>
    </lineage>
</organism>